<evidence type="ECO:0000256" key="1">
    <source>
        <dbReference type="ARBA" id="ARBA00010617"/>
    </source>
</evidence>
<accession>A0AA89C9C6</accession>
<proteinExistence type="inferred from homology"/>
<dbReference type="SUPFAM" id="SSF48264">
    <property type="entry name" value="Cytochrome P450"/>
    <property type="match status" value="1"/>
</dbReference>
<name>A0AA89C9C6_PINIB</name>
<dbReference type="InterPro" id="IPR036396">
    <property type="entry name" value="Cyt_P450_sf"/>
</dbReference>
<evidence type="ECO:0000256" key="2">
    <source>
        <dbReference type="SAM" id="Phobius"/>
    </source>
</evidence>
<evidence type="ECO:0008006" key="5">
    <source>
        <dbReference type="Google" id="ProtNLM"/>
    </source>
</evidence>
<sequence length="142" mass="16323">MNIHEIYNKWMVSDISENLSSLVICTTFLFVVYLVKMYMENKNLPPGPWGIPLLGHMTLLGKNPLTTFDDYRRQYGDIYRLRFGSWPVVVISGKDAIKTALQYNGDTLSDRPELLSVRKISGMKGIAFCHNDQSHVLLRKKK</sequence>
<gene>
    <name evidence="3" type="ORF">FSP39_022647</name>
</gene>
<dbReference type="Proteomes" id="UP001186944">
    <property type="component" value="Unassembled WGS sequence"/>
</dbReference>
<keyword evidence="2" id="KW-0812">Transmembrane</keyword>
<dbReference type="AlphaFoldDB" id="A0AA89C9C6"/>
<dbReference type="PANTHER" id="PTHR24299:SF21">
    <property type="entry name" value="OS09G0441600 PROTEIN"/>
    <property type="match status" value="1"/>
</dbReference>
<comment type="similarity">
    <text evidence="1">Belongs to the cytochrome P450 family.</text>
</comment>
<dbReference type="InterPro" id="IPR001128">
    <property type="entry name" value="Cyt_P450"/>
</dbReference>
<evidence type="ECO:0000313" key="3">
    <source>
        <dbReference type="EMBL" id="KAK3106565.1"/>
    </source>
</evidence>
<keyword evidence="2" id="KW-0472">Membrane</keyword>
<dbReference type="GO" id="GO:0020037">
    <property type="term" value="F:heme binding"/>
    <property type="evidence" value="ECO:0007669"/>
    <property type="project" value="InterPro"/>
</dbReference>
<dbReference type="Gene3D" id="1.10.630.10">
    <property type="entry name" value="Cytochrome P450"/>
    <property type="match status" value="1"/>
</dbReference>
<dbReference type="EMBL" id="VSWD01000003">
    <property type="protein sequence ID" value="KAK3106565.1"/>
    <property type="molecule type" value="Genomic_DNA"/>
</dbReference>
<keyword evidence="2" id="KW-1133">Transmembrane helix</keyword>
<keyword evidence="4" id="KW-1185">Reference proteome</keyword>
<comment type="caution">
    <text evidence="3">The sequence shown here is derived from an EMBL/GenBank/DDBJ whole genome shotgun (WGS) entry which is preliminary data.</text>
</comment>
<evidence type="ECO:0000313" key="4">
    <source>
        <dbReference type="Proteomes" id="UP001186944"/>
    </source>
</evidence>
<protein>
    <recommendedName>
        <fullName evidence="5">Cytochrome P450</fullName>
    </recommendedName>
</protein>
<dbReference type="InterPro" id="IPR002401">
    <property type="entry name" value="Cyt_P450_E_grp-I"/>
</dbReference>
<dbReference type="GO" id="GO:0005506">
    <property type="term" value="F:iron ion binding"/>
    <property type="evidence" value="ECO:0007669"/>
    <property type="project" value="InterPro"/>
</dbReference>
<dbReference type="PRINTS" id="PR00463">
    <property type="entry name" value="EP450I"/>
</dbReference>
<feature type="transmembrane region" description="Helical" evidence="2">
    <location>
        <begin position="19"/>
        <end position="35"/>
    </location>
</feature>
<organism evidence="3 4">
    <name type="scientific">Pinctada imbricata</name>
    <name type="common">Atlantic pearl-oyster</name>
    <name type="synonym">Pinctada martensii</name>
    <dbReference type="NCBI Taxonomy" id="66713"/>
    <lineage>
        <taxon>Eukaryota</taxon>
        <taxon>Metazoa</taxon>
        <taxon>Spiralia</taxon>
        <taxon>Lophotrochozoa</taxon>
        <taxon>Mollusca</taxon>
        <taxon>Bivalvia</taxon>
        <taxon>Autobranchia</taxon>
        <taxon>Pteriomorphia</taxon>
        <taxon>Pterioida</taxon>
        <taxon>Pterioidea</taxon>
        <taxon>Pteriidae</taxon>
        <taxon>Pinctada</taxon>
    </lineage>
</organism>
<reference evidence="3" key="1">
    <citation type="submission" date="2019-08" db="EMBL/GenBank/DDBJ databases">
        <title>The improved chromosome-level genome for the pearl oyster Pinctada fucata martensii using PacBio sequencing and Hi-C.</title>
        <authorList>
            <person name="Zheng Z."/>
        </authorList>
    </citation>
    <scope>NUCLEOTIDE SEQUENCE</scope>
    <source>
        <strain evidence="3">ZZ-2019</strain>
        <tissue evidence="3">Adductor muscle</tissue>
    </source>
</reference>
<dbReference type="GO" id="GO:0016705">
    <property type="term" value="F:oxidoreductase activity, acting on paired donors, with incorporation or reduction of molecular oxygen"/>
    <property type="evidence" value="ECO:0007669"/>
    <property type="project" value="InterPro"/>
</dbReference>
<dbReference type="GO" id="GO:0004497">
    <property type="term" value="F:monooxygenase activity"/>
    <property type="evidence" value="ECO:0007669"/>
    <property type="project" value="InterPro"/>
</dbReference>
<dbReference type="PANTHER" id="PTHR24299">
    <property type="entry name" value="CYTOCHROME P450 FAMILY 1"/>
    <property type="match status" value="1"/>
</dbReference>
<dbReference type="Pfam" id="PF00067">
    <property type="entry name" value="p450"/>
    <property type="match status" value="1"/>
</dbReference>